<feature type="domain" description="HTH lacI-type" evidence="4">
    <location>
        <begin position="4"/>
        <end position="59"/>
    </location>
</feature>
<organism evidence="5 6">
    <name type="scientific">Clostridium frigidicarnis</name>
    <dbReference type="NCBI Taxonomy" id="84698"/>
    <lineage>
        <taxon>Bacteria</taxon>
        <taxon>Bacillati</taxon>
        <taxon>Bacillota</taxon>
        <taxon>Clostridia</taxon>
        <taxon>Eubacteriales</taxon>
        <taxon>Clostridiaceae</taxon>
        <taxon>Clostridium</taxon>
    </lineage>
</organism>
<evidence type="ECO:0000256" key="1">
    <source>
        <dbReference type="ARBA" id="ARBA00023015"/>
    </source>
</evidence>
<proteinExistence type="predicted"/>
<dbReference type="AlphaFoldDB" id="A0A1I0X616"/>
<dbReference type="STRING" id="84698.SAMN04488528_100740"/>
<evidence type="ECO:0000313" key="5">
    <source>
        <dbReference type="EMBL" id="SFA95473.1"/>
    </source>
</evidence>
<dbReference type="RefSeq" id="WP_090039707.1">
    <property type="nucleotide sequence ID" value="NZ_FOKI01000007.1"/>
</dbReference>
<dbReference type="CDD" id="cd06267">
    <property type="entry name" value="PBP1_LacI_sugar_binding-like"/>
    <property type="match status" value="1"/>
</dbReference>
<keyword evidence="3" id="KW-0804">Transcription</keyword>
<dbReference type="Gene3D" id="1.10.260.40">
    <property type="entry name" value="lambda repressor-like DNA-binding domains"/>
    <property type="match status" value="1"/>
</dbReference>
<dbReference type="CDD" id="cd01392">
    <property type="entry name" value="HTH_LacI"/>
    <property type="match status" value="1"/>
</dbReference>
<dbReference type="Gene3D" id="3.40.50.2300">
    <property type="match status" value="2"/>
</dbReference>
<evidence type="ECO:0000259" key="4">
    <source>
        <dbReference type="PROSITE" id="PS50932"/>
    </source>
</evidence>
<accession>A0A1I0X616</accession>
<dbReference type="GO" id="GO:0003700">
    <property type="term" value="F:DNA-binding transcription factor activity"/>
    <property type="evidence" value="ECO:0007669"/>
    <property type="project" value="TreeGrafter"/>
</dbReference>
<evidence type="ECO:0000256" key="3">
    <source>
        <dbReference type="ARBA" id="ARBA00023163"/>
    </source>
</evidence>
<dbReference type="PANTHER" id="PTHR30146">
    <property type="entry name" value="LACI-RELATED TRANSCRIPTIONAL REPRESSOR"/>
    <property type="match status" value="1"/>
</dbReference>
<keyword evidence="1" id="KW-0805">Transcription regulation</keyword>
<evidence type="ECO:0000313" key="6">
    <source>
        <dbReference type="Proteomes" id="UP000198619"/>
    </source>
</evidence>
<dbReference type="Pfam" id="PF00532">
    <property type="entry name" value="Peripla_BP_1"/>
    <property type="match status" value="1"/>
</dbReference>
<sequence>MGKVTLLDIAKAVNLSKTTVSMVLNSKPINVSDETKSKIFKAAQDLNYIPNSLARSLSTKKSYTIGFIIPDIQNPFFSEMAKAIEIEAEKYGYSMILCNSFNSGKKEQEYITLLISKLVDGVIMVPSGENNKGIELLKSNKVPFVLADRMVYGKDGINGVFCDNENGIKLGVEYLIKKGHKNIAFVAGNQKGISNTRLEYFKEIAKKYEIFNKDLIETENFSMEGGIEATDSLINKKINIDAIFYSSDVMAIGGMKYLLRNGYKIPEDISILGYDNIGISSFIEPELTTIAQPIYNMGEKAFELLMKSIKDEIDEDLIINLTPYLVERKTVKK</sequence>
<dbReference type="OrthoDB" id="369222at2"/>
<dbReference type="SUPFAM" id="SSF53822">
    <property type="entry name" value="Periplasmic binding protein-like I"/>
    <property type="match status" value="1"/>
</dbReference>
<dbReference type="EMBL" id="FOKI01000007">
    <property type="protein sequence ID" value="SFA95473.1"/>
    <property type="molecule type" value="Genomic_DNA"/>
</dbReference>
<keyword evidence="6" id="KW-1185">Reference proteome</keyword>
<name>A0A1I0X616_9CLOT</name>
<dbReference type="GO" id="GO:0000976">
    <property type="term" value="F:transcription cis-regulatory region binding"/>
    <property type="evidence" value="ECO:0007669"/>
    <property type="project" value="TreeGrafter"/>
</dbReference>
<dbReference type="InterPro" id="IPR010982">
    <property type="entry name" value="Lambda_DNA-bd_dom_sf"/>
</dbReference>
<gene>
    <name evidence="5" type="ORF">SAMN04488528_100740</name>
</gene>
<dbReference type="PROSITE" id="PS50932">
    <property type="entry name" value="HTH_LACI_2"/>
    <property type="match status" value="1"/>
</dbReference>
<dbReference type="SUPFAM" id="SSF47413">
    <property type="entry name" value="lambda repressor-like DNA-binding domains"/>
    <property type="match status" value="1"/>
</dbReference>
<dbReference type="InterPro" id="IPR000843">
    <property type="entry name" value="HTH_LacI"/>
</dbReference>
<dbReference type="InterPro" id="IPR028082">
    <property type="entry name" value="Peripla_BP_I"/>
</dbReference>
<dbReference type="Pfam" id="PF00356">
    <property type="entry name" value="LacI"/>
    <property type="match status" value="1"/>
</dbReference>
<protein>
    <submittedName>
        <fullName evidence="5">Transcriptional regulator, LacI family</fullName>
    </submittedName>
</protein>
<dbReference type="PANTHER" id="PTHR30146:SF109">
    <property type="entry name" value="HTH-TYPE TRANSCRIPTIONAL REGULATOR GALS"/>
    <property type="match status" value="1"/>
</dbReference>
<dbReference type="SMART" id="SM00354">
    <property type="entry name" value="HTH_LACI"/>
    <property type="match status" value="1"/>
</dbReference>
<evidence type="ECO:0000256" key="2">
    <source>
        <dbReference type="ARBA" id="ARBA00023125"/>
    </source>
</evidence>
<dbReference type="InterPro" id="IPR001761">
    <property type="entry name" value="Peripla_BP/Lac1_sug-bd_dom"/>
</dbReference>
<reference evidence="5 6" key="1">
    <citation type="submission" date="2016-10" db="EMBL/GenBank/DDBJ databases">
        <authorList>
            <person name="de Groot N.N."/>
        </authorList>
    </citation>
    <scope>NUCLEOTIDE SEQUENCE [LARGE SCALE GENOMIC DNA]</scope>
    <source>
        <strain evidence="5 6">DSM 12271</strain>
    </source>
</reference>
<dbReference type="Proteomes" id="UP000198619">
    <property type="component" value="Unassembled WGS sequence"/>
</dbReference>
<keyword evidence="2" id="KW-0238">DNA-binding</keyword>